<reference evidence="2" key="1">
    <citation type="journal article" date="2019" name="Int. J. Syst. Evol. Microbiol.">
        <title>The Global Catalogue of Microorganisms (GCM) 10K type strain sequencing project: providing services to taxonomists for standard genome sequencing and annotation.</title>
        <authorList>
            <consortium name="The Broad Institute Genomics Platform"/>
            <consortium name="The Broad Institute Genome Sequencing Center for Infectious Disease"/>
            <person name="Wu L."/>
            <person name="Ma J."/>
        </authorList>
    </citation>
    <scope>NUCLEOTIDE SEQUENCE [LARGE SCALE GENOMIC DNA]</scope>
    <source>
        <strain evidence="2">CGMCC 1.15643</strain>
    </source>
</reference>
<organism evidence="1 2">
    <name type="scientific">Bosea minatitlanensis</name>
    <dbReference type="NCBI Taxonomy" id="128782"/>
    <lineage>
        <taxon>Bacteria</taxon>
        <taxon>Pseudomonadati</taxon>
        <taxon>Pseudomonadota</taxon>
        <taxon>Alphaproteobacteria</taxon>
        <taxon>Hyphomicrobiales</taxon>
        <taxon>Boseaceae</taxon>
        <taxon>Bosea</taxon>
    </lineage>
</organism>
<dbReference type="Proteomes" id="UP001595976">
    <property type="component" value="Unassembled WGS sequence"/>
</dbReference>
<evidence type="ECO:0000313" key="1">
    <source>
        <dbReference type="EMBL" id="MFC5294195.1"/>
    </source>
</evidence>
<evidence type="ECO:0000313" key="2">
    <source>
        <dbReference type="Proteomes" id="UP001595976"/>
    </source>
</evidence>
<proteinExistence type="predicted"/>
<sequence length="69" mass="7685">MRARVEHGAAAGDPTRPVLAIETAEDCERARHRIAALRDSTRGEDEEHELQALLDAVRNWESDHAARKG</sequence>
<comment type="caution">
    <text evidence="1">The sequence shown here is derived from an EMBL/GenBank/DDBJ whole genome shotgun (WGS) entry which is preliminary data.</text>
</comment>
<dbReference type="RefSeq" id="WP_158446340.1">
    <property type="nucleotide sequence ID" value="NZ_JAOAOS010000025.1"/>
</dbReference>
<protein>
    <submittedName>
        <fullName evidence="1">Uncharacterized protein</fullName>
    </submittedName>
</protein>
<name>A0ABW0F6Q6_9HYPH</name>
<dbReference type="EMBL" id="JBHSLI010000005">
    <property type="protein sequence ID" value="MFC5294195.1"/>
    <property type="molecule type" value="Genomic_DNA"/>
</dbReference>
<accession>A0ABW0F6Q6</accession>
<gene>
    <name evidence="1" type="ORF">ACFPK2_14485</name>
</gene>
<keyword evidence="2" id="KW-1185">Reference proteome</keyword>